<feature type="domain" description="DUF7788" evidence="1">
    <location>
        <begin position="29"/>
        <end position="86"/>
    </location>
</feature>
<sequence>MITGKTLRDKLSFIRDMDWGGNTNFQAMDMEFDEASQNPWGIDYQAICRKFSDASYREVVPQIVFWNLRDSRSTPVMPTQPGVTRVNLAVNGERMGHK</sequence>
<evidence type="ECO:0000313" key="3">
    <source>
        <dbReference type="Proteomes" id="UP001054889"/>
    </source>
</evidence>
<gene>
    <name evidence="2" type="primary">gb03107</name>
    <name evidence="2" type="ORF">PR202_gb03107</name>
</gene>
<proteinExistence type="predicted"/>
<dbReference type="Pfam" id="PF25043">
    <property type="entry name" value="DUF7788"/>
    <property type="match status" value="1"/>
</dbReference>
<dbReference type="AlphaFoldDB" id="A0AAV5DZJ6"/>
<reference evidence="2" key="2">
    <citation type="submission" date="2021-12" db="EMBL/GenBank/DDBJ databases">
        <title>Resequencing data analysis of finger millet.</title>
        <authorList>
            <person name="Hatakeyama M."/>
            <person name="Aluri S."/>
            <person name="Balachadran M.T."/>
            <person name="Sivarajan S.R."/>
            <person name="Poveda L."/>
            <person name="Shimizu-Inatsugi R."/>
            <person name="Schlapbach R."/>
            <person name="Sreeman S.M."/>
            <person name="Shimizu K.K."/>
        </authorList>
    </citation>
    <scope>NUCLEOTIDE SEQUENCE</scope>
</reference>
<dbReference type="InterPro" id="IPR056690">
    <property type="entry name" value="DUF7788"/>
</dbReference>
<accession>A0AAV5DZJ6</accession>
<evidence type="ECO:0000259" key="1">
    <source>
        <dbReference type="Pfam" id="PF25043"/>
    </source>
</evidence>
<dbReference type="PANTHER" id="PTHR31373">
    <property type="entry name" value="OS06G0652100 PROTEIN"/>
    <property type="match status" value="1"/>
</dbReference>
<dbReference type="InterPro" id="IPR011205">
    <property type="entry name" value="UCP015417_vWA"/>
</dbReference>
<organism evidence="2 3">
    <name type="scientific">Eleusine coracana subsp. coracana</name>
    <dbReference type="NCBI Taxonomy" id="191504"/>
    <lineage>
        <taxon>Eukaryota</taxon>
        <taxon>Viridiplantae</taxon>
        <taxon>Streptophyta</taxon>
        <taxon>Embryophyta</taxon>
        <taxon>Tracheophyta</taxon>
        <taxon>Spermatophyta</taxon>
        <taxon>Magnoliopsida</taxon>
        <taxon>Liliopsida</taxon>
        <taxon>Poales</taxon>
        <taxon>Poaceae</taxon>
        <taxon>PACMAD clade</taxon>
        <taxon>Chloridoideae</taxon>
        <taxon>Cynodonteae</taxon>
        <taxon>Eleusininae</taxon>
        <taxon>Eleusine</taxon>
    </lineage>
</organism>
<comment type="caution">
    <text evidence="2">The sequence shown here is derived from an EMBL/GenBank/DDBJ whole genome shotgun (WGS) entry which is preliminary data.</text>
</comment>
<name>A0AAV5DZJ6_ELECO</name>
<dbReference type="Proteomes" id="UP001054889">
    <property type="component" value="Unassembled WGS sequence"/>
</dbReference>
<dbReference type="EMBL" id="BQKI01000072">
    <property type="protein sequence ID" value="GJN16149.1"/>
    <property type="molecule type" value="Genomic_DNA"/>
</dbReference>
<reference evidence="2" key="1">
    <citation type="journal article" date="2018" name="DNA Res.">
        <title>Multiple hybrid de novo genome assembly of finger millet, an orphan allotetraploid crop.</title>
        <authorList>
            <person name="Hatakeyama M."/>
            <person name="Aluri S."/>
            <person name="Balachadran M.T."/>
            <person name="Sivarajan S.R."/>
            <person name="Patrignani A."/>
            <person name="Gruter S."/>
            <person name="Poveda L."/>
            <person name="Shimizu-Inatsugi R."/>
            <person name="Baeten J."/>
            <person name="Francoijs K.J."/>
            <person name="Nataraja K.N."/>
            <person name="Reddy Y.A.N."/>
            <person name="Phadnis S."/>
            <person name="Ravikumar R.L."/>
            <person name="Schlapbach R."/>
            <person name="Sreeman S.M."/>
            <person name="Shimizu K.K."/>
        </authorList>
    </citation>
    <scope>NUCLEOTIDE SEQUENCE</scope>
</reference>
<protein>
    <recommendedName>
        <fullName evidence="1">DUF7788 domain-containing protein</fullName>
    </recommendedName>
</protein>
<evidence type="ECO:0000313" key="2">
    <source>
        <dbReference type="EMBL" id="GJN16149.1"/>
    </source>
</evidence>
<keyword evidence="3" id="KW-1185">Reference proteome</keyword>
<dbReference type="PANTHER" id="PTHR31373:SF27">
    <property type="entry name" value="TROVE DOMAIN-CONTAINING PROTEIN"/>
    <property type="match status" value="1"/>
</dbReference>